<evidence type="ECO:0000256" key="2">
    <source>
        <dbReference type="ARBA" id="ARBA00008305"/>
    </source>
</evidence>
<dbReference type="InterPro" id="IPR009286">
    <property type="entry name" value="Ins_P5_2-kin"/>
</dbReference>
<reference evidence="10 11" key="1">
    <citation type="submission" date="2013-03" db="EMBL/GenBank/DDBJ databases">
        <title>The Genome Sequence of Exophiala aquamarina CBS 119918.</title>
        <authorList>
            <consortium name="The Broad Institute Genomics Platform"/>
            <person name="Cuomo C."/>
            <person name="de Hoog S."/>
            <person name="Gorbushina A."/>
            <person name="Walker B."/>
            <person name="Young S.K."/>
            <person name="Zeng Q."/>
            <person name="Gargeya S."/>
            <person name="Fitzgerald M."/>
            <person name="Haas B."/>
            <person name="Abouelleil A."/>
            <person name="Allen A.W."/>
            <person name="Alvarado L."/>
            <person name="Arachchi H.M."/>
            <person name="Berlin A.M."/>
            <person name="Chapman S.B."/>
            <person name="Gainer-Dewar J."/>
            <person name="Goldberg J."/>
            <person name="Griggs A."/>
            <person name="Gujja S."/>
            <person name="Hansen M."/>
            <person name="Howarth C."/>
            <person name="Imamovic A."/>
            <person name="Ireland A."/>
            <person name="Larimer J."/>
            <person name="McCowan C."/>
            <person name="Murphy C."/>
            <person name="Pearson M."/>
            <person name="Poon T.W."/>
            <person name="Priest M."/>
            <person name="Roberts A."/>
            <person name="Saif S."/>
            <person name="Shea T."/>
            <person name="Sisk P."/>
            <person name="Sykes S."/>
            <person name="Wortman J."/>
            <person name="Nusbaum C."/>
            <person name="Birren B."/>
        </authorList>
    </citation>
    <scope>NUCLEOTIDE SEQUENCE [LARGE SCALE GENOMIC DNA]</scope>
    <source>
        <strain evidence="10 11">CBS 119918</strain>
    </source>
</reference>
<dbReference type="STRING" id="1182545.A0A072P2X0"/>
<evidence type="ECO:0000256" key="9">
    <source>
        <dbReference type="RuleBase" id="RU364126"/>
    </source>
</evidence>
<evidence type="ECO:0000256" key="6">
    <source>
        <dbReference type="ARBA" id="ARBA00022741"/>
    </source>
</evidence>
<dbReference type="Pfam" id="PF06090">
    <property type="entry name" value="Ins_P5_2-kin"/>
    <property type="match status" value="2"/>
</dbReference>
<keyword evidence="7 9" id="KW-0418">Kinase</keyword>
<comment type="function">
    <text evidence="1">Has kinase activity and phosphorylates inositol-1,3,4,5,6-pentakisphosphate (Ins(1,3,4,5,6)P5) to produce 1,2,3,4,5,6-hexakisphosphate (InsP6), also known as phytate.</text>
</comment>
<comment type="domain">
    <text evidence="9">The EXKPK motif is conserved in inositol-pentakisphosphate 2-kinases of both family 1 and 2.</text>
</comment>
<evidence type="ECO:0000256" key="3">
    <source>
        <dbReference type="ARBA" id="ARBA00012023"/>
    </source>
</evidence>
<comment type="caution">
    <text evidence="10">The sequence shown here is derived from an EMBL/GenBank/DDBJ whole genome shotgun (WGS) entry which is preliminary data.</text>
</comment>
<proteinExistence type="inferred from homology"/>
<protein>
    <recommendedName>
        <fullName evidence="4 9">Inositol-pentakisphosphate 2-kinase</fullName>
        <ecNumber evidence="3 9">2.7.1.158</ecNumber>
    </recommendedName>
</protein>
<evidence type="ECO:0000256" key="1">
    <source>
        <dbReference type="ARBA" id="ARBA00003979"/>
    </source>
</evidence>
<dbReference type="GO" id="GO:0005524">
    <property type="term" value="F:ATP binding"/>
    <property type="evidence" value="ECO:0007669"/>
    <property type="project" value="UniProtKB-KW"/>
</dbReference>
<evidence type="ECO:0000313" key="11">
    <source>
        <dbReference type="Proteomes" id="UP000027920"/>
    </source>
</evidence>
<organism evidence="10 11">
    <name type="scientific">Exophiala aquamarina CBS 119918</name>
    <dbReference type="NCBI Taxonomy" id="1182545"/>
    <lineage>
        <taxon>Eukaryota</taxon>
        <taxon>Fungi</taxon>
        <taxon>Dikarya</taxon>
        <taxon>Ascomycota</taxon>
        <taxon>Pezizomycotina</taxon>
        <taxon>Eurotiomycetes</taxon>
        <taxon>Chaetothyriomycetidae</taxon>
        <taxon>Chaetothyriales</taxon>
        <taxon>Herpotrichiellaceae</taxon>
        <taxon>Exophiala</taxon>
    </lineage>
</organism>
<keyword evidence="11" id="KW-1185">Reference proteome</keyword>
<sequence length="354" mass="38974">MGTQTQHKSSATCPTVLGKASVHLDYLAEGAANVIYSVSVLRPAELAEHSHCCVMRMRKDLSFTKPCKEVIADFENSIVPLFSHDPSLLLVHALYNLTPELVEKLNGDLHEMDGVQLSALGTNVVRSRGKAVRDLHRRHVYLPSFRDEQHGVLMQNLQGPGIDWLVEFKPKWLLQSPSAPADARNCRTCALNAMRREAGKAQGRGDSGFCPIDLLSDDGAVLESALARIWPPEAGIEVTAFREQVQPALQHLRSLQRKFNGVGVEDFQHPDANQFGVAMALRDCSVFMALKRSMPSSPSVVEISDVKFADLDLKSTEGGKVQKWAVMEQQLLDGGWYHHTVEGSECALGRGRAS</sequence>
<dbReference type="HOGENOM" id="CLU_031304_0_0_1"/>
<accession>A0A072P2X0</accession>
<evidence type="ECO:0000256" key="8">
    <source>
        <dbReference type="ARBA" id="ARBA00022840"/>
    </source>
</evidence>
<dbReference type="VEuPathDB" id="FungiDB:A1O9_09621"/>
<dbReference type="EMBL" id="AMGV01000010">
    <property type="protein sequence ID" value="KEF54454.1"/>
    <property type="molecule type" value="Genomic_DNA"/>
</dbReference>
<comment type="function">
    <text evidence="9">Phosphorylates Ins(1,3,4,5,6)P5 at position 2 to form Ins(1,2,3,4,5,6)P6 (InsP6 or phytate).</text>
</comment>
<evidence type="ECO:0000256" key="7">
    <source>
        <dbReference type="ARBA" id="ARBA00022777"/>
    </source>
</evidence>
<keyword evidence="8 9" id="KW-0067">ATP-binding</keyword>
<evidence type="ECO:0000313" key="10">
    <source>
        <dbReference type="EMBL" id="KEF54454.1"/>
    </source>
</evidence>
<comment type="catalytic activity">
    <reaction evidence="9">
        <text>1D-myo-inositol 1,3,4,5,6-pentakisphosphate + ATP = 1D-myo-inositol hexakisphosphate + ADP + H(+)</text>
        <dbReference type="Rhea" id="RHEA:20313"/>
        <dbReference type="ChEBI" id="CHEBI:15378"/>
        <dbReference type="ChEBI" id="CHEBI:30616"/>
        <dbReference type="ChEBI" id="CHEBI:57733"/>
        <dbReference type="ChEBI" id="CHEBI:58130"/>
        <dbReference type="ChEBI" id="CHEBI:456216"/>
        <dbReference type="EC" id="2.7.1.158"/>
    </reaction>
</comment>
<dbReference type="GeneID" id="25284529"/>
<name>A0A072P2X0_9EURO</name>
<keyword evidence="6 9" id="KW-0547">Nucleotide-binding</keyword>
<dbReference type="Proteomes" id="UP000027920">
    <property type="component" value="Unassembled WGS sequence"/>
</dbReference>
<dbReference type="GO" id="GO:0035299">
    <property type="term" value="F:inositol-1,3,4,5,6-pentakisphosphate 2-kinase activity"/>
    <property type="evidence" value="ECO:0007669"/>
    <property type="project" value="UniProtKB-EC"/>
</dbReference>
<dbReference type="EC" id="2.7.1.158" evidence="3 9"/>
<keyword evidence="5 9" id="KW-0808">Transferase</keyword>
<dbReference type="AlphaFoldDB" id="A0A072P2X0"/>
<dbReference type="PANTHER" id="PTHR14456:SF2">
    <property type="entry name" value="INOSITOL-PENTAKISPHOSPHATE 2-KINASE"/>
    <property type="match status" value="1"/>
</dbReference>
<gene>
    <name evidence="10" type="ORF">A1O9_09621</name>
</gene>
<comment type="similarity">
    <text evidence="2">Belongs to the IPK1 type 1 family.</text>
</comment>
<dbReference type="RefSeq" id="XP_013257044.1">
    <property type="nucleotide sequence ID" value="XM_013401590.1"/>
</dbReference>
<evidence type="ECO:0000256" key="5">
    <source>
        <dbReference type="ARBA" id="ARBA00022679"/>
    </source>
</evidence>
<dbReference type="GO" id="GO:0005634">
    <property type="term" value="C:nucleus"/>
    <property type="evidence" value="ECO:0007669"/>
    <property type="project" value="TreeGrafter"/>
</dbReference>
<dbReference type="PANTHER" id="PTHR14456">
    <property type="entry name" value="INOSITOL POLYPHOSPHATE KINASE 1"/>
    <property type="match status" value="1"/>
</dbReference>
<dbReference type="GO" id="GO:0032958">
    <property type="term" value="P:inositol phosphate biosynthetic process"/>
    <property type="evidence" value="ECO:0007669"/>
    <property type="project" value="TreeGrafter"/>
</dbReference>
<dbReference type="OrthoDB" id="272370at2759"/>
<evidence type="ECO:0000256" key="4">
    <source>
        <dbReference type="ARBA" id="ARBA00014846"/>
    </source>
</evidence>